<dbReference type="RefSeq" id="WP_121687584.1">
    <property type="nucleotide sequence ID" value="NZ_RCUY01000002.1"/>
</dbReference>
<organism evidence="6 7">
    <name type="scientific">Mycetocola lacteus</name>
    <dbReference type="NCBI Taxonomy" id="76637"/>
    <lineage>
        <taxon>Bacteria</taxon>
        <taxon>Bacillati</taxon>
        <taxon>Actinomycetota</taxon>
        <taxon>Actinomycetes</taxon>
        <taxon>Micrococcales</taxon>
        <taxon>Microbacteriaceae</taxon>
        <taxon>Mycetocola</taxon>
    </lineage>
</organism>
<keyword evidence="7" id="KW-1185">Reference proteome</keyword>
<evidence type="ECO:0000313" key="7">
    <source>
        <dbReference type="Proteomes" id="UP000269438"/>
    </source>
</evidence>
<evidence type="ECO:0000256" key="5">
    <source>
        <dbReference type="SAM" id="Phobius"/>
    </source>
</evidence>
<evidence type="ECO:0000256" key="2">
    <source>
        <dbReference type="ARBA" id="ARBA00022692"/>
    </source>
</evidence>
<keyword evidence="3 5" id="KW-1133">Transmembrane helix</keyword>
<feature type="transmembrane region" description="Helical" evidence="5">
    <location>
        <begin position="255"/>
        <end position="275"/>
    </location>
</feature>
<proteinExistence type="predicted"/>
<dbReference type="Pfam" id="PF02361">
    <property type="entry name" value="CbiQ"/>
    <property type="match status" value="1"/>
</dbReference>
<dbReference type="AlphaFoldDB" id="A0A3L7ATX3"/>
<name>A0A3L7ATX3_9MICO</name>
<dbReference type="InterPro" id="IPR003339">
    <property type="entry name" value="ABC/ECF_trnsptr_transmembrane"/>
</dbReference>
<dbReference type="EMBL" id="RCUY01000002">
    <property type="protein sequence ID" value="RLP83963.1"/>
    <property type="molecule type" value="Genomic_DNA"/>
</dbReference>
<feature type="transmembrane region" description="Helical" evidence="5">
    <location>
        <begin position="40"/>
        <end position="65"/>
    </location>
</feature>
<reference evidence="6 7" key="1">
    <citation type="submission" date="2018-10" db="EMBL/GenBank/DDBJ databases">
        <authorList>
            <person name="Li J."/>
        </authorList>
    </citation>
    <scope>NUCLEOTIDE SEQUENCE [LARGE SCALE GENOMIC DNA]</scope>
    <source>
        <strain evidence="6 7">JCM 11654</strain>
    </source>
</reference>
<dbReference type="CDD" id="cd16914">
    <property type="entry name" value="EcfT"/>
    <property type="match status" value="1"/>
</dbReference>
<evidence type="ECO:0000256" key="3">
    <source>
        <dbReference type="ARBA" id="ARBA00022989"/>
    </source>
</evidence>
<protein>
    <submittedName>
        <fullName evidence="6">Energy-coupling factor transporter transmembrane protein EcfT</fullName>
    </submittedName>
</protein>
<comment type="subcellular location">
    <subcellularLocation>
        <location evidence="1">Membrane</location>
        <topology evidence="1">Multi-pass membrane protein</topology>
    </subcellularLocation>
</comment>
<evidence type="ECO:0000256" key="4">
    <source>
        <dbReference type="ARBA" id="ARBA00023136"/>
    </source>
</evidence>
<dbReference type="GO" id="GO:0005886">
    <property type="term" value="C:plasma membrane"/>
    <property type="evidence" value="ECO:0007669"/>
    <property type="project" value="TreeGrafter"/>
</dbReference>
<accession>A0A3L7ATX3</accession>
<evidence type="ECO:0000256" key="1">
    <source>
        <dbReference type="ARBA" id="ARBA00004141"/>
    </source>
</evidence>
<evidence type="ECO:0000313" key="6">
    <source>
        <dbReference type="EMBL" id="RLP83963.1"/>
    </source>
</evidence>
<comment type="caution">
    <text evidence="6">The sequence shown here is derived from an EMBL/GenBank/DDBJ whole genome shotgun (WGS) entry which is preliminary data.</text>
</comment>
<keyword evidence="2 5" id="KW-0812">Transmembrane</keyword>
<dbReference type="Proteomes" id="UP000269438">
    <property type="component" value="Unassembled WGS sequence"/>
</dbReference>
<dbReference type="PANTHER" id="PTHR33514:SF13">
    <property type="entry name" value="PROTEIN ABCI12, CHLOROPLASTIC"/>
    <property type="match status" value="1"/>
</dbReference>
<sequence>MSGGRGSALDAYRADIQAPLASPREYLYGLNPLAKIFGPIPAMVLVLLSGTMFTPLCFVVLCAVLMLTGLRWQRSSLITMVIALPAFIAVFGFSFALWADQRRVAHTPVVFEIGSFPVTAGALEIGFTTALRLAALFGLALTGGLSSTGPDLVRSSIQHLRLPYRIGYTALAATRFVPRFGHELETIRQAHRVRGMSPGRGPIASTRRSFGYVVPLLTGAIRHAGRVSLAMDARAFGAHDTRTERHQIPVRTRDWMFMIGFWVFTAAVFITALWVR</sequence>
<gene>
    <name evidence="6" type="ORF">D9V34_03950</name>
</gene>
<keyword evidence="4 5" id="KW-0472">Membrane</keyword>
<dbReference type="OrthoDB" id="92887at2"/>
<dbReference type="PANTHER" id="PTHR33514">
    <property type="entry name" value="PROTEIN ABCI12, CHLOROPLASTIC"/>
    <property type="match status" value="1"/>
</dbReference>
<feature type="transmembrane region" description="Helical" evidence="5">
    <location>
        <begin position="77"/>
        <end position="98"/>
    </location>
</feature>